<dbReference type="SUPFAM" id="SSF48239">
    <property type="entry name" value="Terpenoid cyclases/Protein prenyltransferases"/>
    <property type="match status" value="2"/>
</dbReference>
<evidence type="ECO:0000313" key="8">
    <source>
        <dbReference type="Proteomes" id="UP000823486"/>
    </source>
</evidence>
<evidence type="ECO:0000256" key="2">
    <source>
        <dbReference type="ARBA" id="ARBA00009755"/>
    </source>
</evidence>
<proteinExistence type="inferred from homology"/>
<dbReference type="Pfam" id="PF13249">
    <property type="entry name" value="SQHop_cyclase_N"/>
    <property type="match status" value="1"/>
</dbReference>
<gene>
    <name evidence="7" type="ORF">JOC77_003923</name>
</gene>
<evidence type="ECO:0000259" key="6">
    <source>
        <dbReference type="Pfam" id="PF13249"/>
    </source>
</evidence>
<dbReference type="GO" id="GO:0016829">
    <property type="term" value="F:lyase activity"/>
    <property type="evidence" value="ECO:0007669"/>
    <property type="project" value="UniProtKB-KW"/>
</dbReference>
<feature type="domain" description="Squalene cyclase C-terminal" evidence="5">
    <location>
        <begin position="306"/>
        <end position="619"/>
    </location>
</feature>
<dbReference type="Proteomes" id="UP000823486">
    <property type="component" value="Unassembled WGS sequence"/>
</dbReference>
<dbReference type="EMBL" id="JAFBFI010000024">
    <property type="protein sequence ID" value="MBM7694462.1"/>
    <property type="molecule type" value="Genomic_DNA"/>
</dbReference>
<dbReference type="SFLD" id="SFLDG01016">
    <property type="entry name" value="Prenyltransferase_Like_2"/>
    <property type="match status" value="1"/>
</dbReference>
<evidence type="ECO:0000259" key="5">
    <source>
        <dbReference type="Pfam" id="PF13243"/>
    </source>
</evidence>
<comment type="similarity">
    <text evidence="2">Belongs to the terpene cyclase/mutase family.</text>
</comment>
<dbReference type="NCBIfam" id="TIGR01507">
    <property type="entry name" value="hopene_cyclase"/>
    <property type="match status" value="1"/>
</dbReference>
<dbReference type="NCBIfam" id="TIGR01787">
    <property type="entry name" value="squalene_cyclas"/>
    <property type="match status" value="1"/>
</dbReference>
<evidence type="ECO:0000256" key="1">
    <source>
        <dbReference type="ARBA" id="ARBA00004999"/>
    </source>
</evidence>
<accession>A0ABS2QMR4</accession>
<comment type="caution">
    <text evidence="7">The sequence shown here is derived from an EMBL/GenBank/DDBJ whole genome shotgun (WGS) entry which is preliminary data.</text>
</comment>
<dbReference type="InterPro" id="IPR006400">
    <property type="entry name" value="Hopene-cyclase"/>
</dbReference>
<organism evidence="7 8">
    <name type="scientific">Peribacillus deserti</name>
    <dbReference type="NCBI Taxonomy" id="673318"/>
    <lineage>
        <taxon>Bacteria</taxon>
        <taxon>Bacillati</taxon>
        <taxon>Bacillota</taxon>
        <taxon>Bacilli</taxon>
        <taxon>Bacillales</taxon>
        <taxon>Bacillaceae</taxon>
        <taxon>Peribacillus</taxon>
    </lineage>
</organism>
<dbReference type="RefSeq" id="WP_204546944.1">
    <property type="nucleotide sequence ID" value="NZ_JAFBFI010000024.1"/>
</dbReference>
<dbReference type="PANTHER" id="PTHR11764:SF20">
    <property type="entry name" value="LANOSTEROL SYNTHASE"/>
    <property type="match status" value="1"/>
</dbReference>
<keyword evidence="3" id="KW-0677">Repeat</keyword>
<dbReference type="InterPro" id="IPR008930">
    <property type="entry name" value="Terpenoid_cyclase/PrenylTrfase"/>
</dbReference>
<keyword evidence="7" id="KW-0456">Lyase</keyword>
<feature type="domain" description="Squalene cyclase N-terminal" evidence="6">
    <location>
        <begin position="8"/>
        <end position="292"/>
    </location>
</feature>
<dbReference type="EC" id="4.2.1.137" evidence="7"/>
<comment type="pathway">
    <text evidence="1">Secondary metabolite biosynthesis; hopanoid biosynthesis.</text>
</comment>
<keyword evidence="4" id="KW-0413">Isomerase</keyword>
<dbReference type="Gene3D" id="1.50.10.20">
    <property type="match status" value="2"/>
</dbReference>
<name>A0ABS2QMR4_9BACI</name>
<dbReference type="Pfam" id="PF13243">
    <property type="entry name" value="SQHop_cyclase_C"/>
    <property type="match status" value="1"/>
</dbReference>
<evidence type="ECO:0000256" key="3">
    <source>
        <dbReference type="ARBA" id="ARBA00022737"/>
    </source>
</evidence>
<dbReference type="InterPro" id="IPR018333">
    <property type="entry name" value="Squalene_cyclase"/>
</dbReference>
<dbReference type="InterPro" id="IPR032696">
    <property type="entry name" value="SQ_cyclase_C"/>
</dbReference>
<sequence length="625" mass="70903">MHSVQSEIDRLVRVLKKDQTKDGSWNYPFETGLITDAYMIILLKLLEQNEAHLIHSAAKRIESRQLENGSWKLFHDEPEGNLSLTIECYYALLYSGHRNKADRNMRKARKFILSKGGLRKAGMYTKFLLAMTGQYKWPIVFPVPIEAVLLPSSFFISIYDISVFGRSNLIPILLLGNKKFRLKTHDTPSLSDLIITRNEEEDWEEFRTGEARSLFDHIAQGAKALIGLPRYLHSLAIEAVKRYMFGRLEADGTLYNYFSSTFYMIIALLSLGHSKNDPVIIKSVKGLKSMICIIDGNVHFQYTTANVWNTSLISYALQESGLPSEDLSVQRANQYLLSRQQYKYGDWIIHNPDASPGGWGFSDLNSINPDVDDTTASLRALNGVNPDYQQAWTRGLQYALSMQNNDGGWPAFEKNVNNKLLHLLPIQGAEYILTDPSTPDLTGRTLEFLGNYVNLKIPDDRVNKGVDWILRNQKSVGSWYGRWGICYIYGTWAALTGLSAAGVSPGHPSIIKAADWLIQIQNEDGGWGESCLSDIQRRYVPLGSSTLTHTAWAADALISVFDKPGPHIEKAISFLLREGEREGWTNHYPAGQGMANFFYIHYHSYRYVFPLLTLSHYKQKYKVEN</sequence>
<protein>
    <submittedName>
        <fullName evidence="7">Sporulenol synthase</fullName>
        <ecNumber evidence="7">4.2.1.137</ecNumber>
    </submittedName>
</protein>
<evidence type="ECO:0000256" key="4">
    <source>
        <dbReference type="ARBA" id="ARBA00023235"/>
    </source>
</evidence>
<reference evidence="7 8" key="1">
    <citation type="submission" date="2021-01" db="EMBL/GenBank/DDBJ databases">
        <title>Genomic Encyclopedia of Type Strains, Phase IV (KMG-IV): sequencing the most valuable type-strain genomes for metagenomic binning, comparative biology and taxonomic classification.</title>
        <authorList>
            <person name="Goeker M."/>
        </authorList>
    </citation>
    <scope>NUCLEOTIDE SEQUENCE [LARGE SCALE GENOMIC DNA]</scope>
    <source>
        <strain evidence="7 8">DSM 105482</strain>
    </source>
</reference>
<evidence type="ECO:0000313" key="7">
    <source>
        <dbReference type="EMBL" id="MBM7694462.1"/>
    </source>
</evidence>
<dbReference type="PANTHER" id="PTHR11764">
    <property type="entry name" value="TERPENE CYCLASE/MUTASE FAMILY MEMBER"/>
    <property type="match status" value="1"/>
</dbReference>
<keyword evidence="8" id="KW-1185">Reference proteome</keyword>
<dbReference type="InterPro" id="IPR032697">
    <property type="entry name" value="SQ_cyclase_N"/>
</dbReference>